<dbReference type="eggNOG" id="COG1203">
    <property type="taxonomic scope" value="Bacteria"/>
</dbReference>
<dbReference type="PROSITE" id="PS51643">
    <property type="entry name" value="HD_CAS3"/>
    <property type="match status" value="1"/>
</dbReference>
<keyword evidence="8" id="KW-0067">ATP-binding</keyword>
<dbReference type="STRING" id="498761.HM1_0510"/>
<evidence type="ECO:0000256" key="4">
    <source>
        <dbReference type="ARBA" id="ARBA00022723"/>
    </source>
</evidence>
<evidence type="ECO:0000256" key="7">
    <source>
        <dbReference type="ARBA" id="ARBA00022806"/>
    </source>
</evidence>
<protein>
    <submittedName>
        <fullName evidence="13">Crispr-associated helicase cas3, putative</fullName>
    </submittedName>
</protein>
<dbReference type="Pfam" id="PF18019">
    <property type="entry name" value="Cas3_HD"/>
    <property type="match status" value="1"/>
</dbReference>
<dbReference type="SMART" id="SM00490">
    <property type="entry name" value="HELICc"/>
    <property type="match status" value="1"/>
</dbReference>
<dbReference type="Pfam" id="PF22590">
    <property type="entry name" value="Cas3-like_C_2"/>
    <property type="match status" value="1"/>
</dbReference>
<dbReference type="AlphaFoldDB" id="B0TFM5"/>
<feature type="domain" description="HD Cas3-type" evidence="12">
    <location>
        <begin position="575"/>
        <end position="821"/>
    </location>
</feature>
<evidence type="ECO:0000256" key="9">
    <source>
        <dbReference type="ARBA" id="ARBA00023118"/>
    </source>
</evidence>
<dbReference type="GO" id="GO:0051607">
    <property type="term" value="P:defense response to virus"/>
    <property type="evidence" value="ECO:0007669"/>
    <property type="project" value="UniProtKB-KW"/>
</dbReference>
<dbReference type="InterPro" id="IPR054712">
    <property type="entry name" value="Cas3-like_dom"/>
</dbReference>
<name>B0TFM5_HELMI</name>
<dbReference type="GO" id="GO:0016787">
    <property type="term" value="F:hydrolase activity"/>
    <property type="evidence" value="ECO:0007669"/>
    <property type="project" value="UniProtKB-KW"/>
</dbReference>
<dbReference type="GO" id="GO:0004518">
    <property type="term" value="F:nuclease activity"/>
    <property type="evidence" value="ECO:0007669"/>
    <property type="project" value="UniProtKB-KW"/>
</dbReference>
<dbReference type="InterPro" id="IPR006474">
    <property type="entry name" value="Helicase_Cas3_CRISPR-ass_core"/>
</dbReference>
<dbReference type="PROSITE" id="PS51192">
    <property type="entry name" value="HELICASE_ATP_BIND_1"/>
    <property type="match status" value="1"/>
</dbReference>
<evidence type="ECO:0000256" key="1">
    <source>
        <dbReference type="ARBA" id="ARBA00006847"/>
    </source>
</evidence>
<sequence>MQPELTALFTQITGKKPYGFQTQVAREVLEQERVILRAPTGSGKTWAALLPFLYAKENRTPWADRLIYAVPLRTLGKNLYSTIKKRLDDQFPGKYRVTMQTGDVPDDPLFEGDIILCTVDQLLSAYILHPYAVGPRRANVVAGALSGAYVVIDETHLLTPRESLATAVDMVRRYQGLMTALFMTATMPDTVMDEVARRCKAKTITVTEEQMESDPQSRQVKPERRIHRMTIPLSPEAVLSEHRTSSLVVCNTVDRAVRFYQTLKKMLGENKSDIPLFLLHSRFLPEDRARLERRITEQFGPDRTGRGIIISTQVLEAGVDISADVLHTELAPANAIVQRSGRVARYGGLGSIFVYDITEDGKRNYAPYFGVSIAANASSATNDINASSDEAEARRIMDATWDSLEKWDGKVIGFTQELAWVNEIHAAVEQRALRSRTERKVIDDVNAAMRSQSSHFLRDLVRNAASINLLVHPDPNTLDMRRQPPLFSLHPGVFRRIVRRVLRGEQDGAMWFMDFRENDEIIWMEIKNEKDLDGRYFFAVSPQLAAYHPEIGLTMESGTFQCKEKLDKPPVYERFRYRKELLSDHLQAVAGECEQQGKRNQAAVARWAELLCLRTDTIESFSWLGAAGHDAGKASLQWQTWARNYQFVLTGKVEEECLAHTDYDPENPRVKEAEKSKRKPSHAAEGAYYLFDRLLQPVADGLIPDDLPKAEIIARSVMTAIARHHGPHVKELNRQIEFCGMPDAVANWLSEQVKTMPVDTAILENIGLQSAWKSESSFDRNRFAKLLVDPKLNECGNNVLKELAWLFYLYLVRRLRMADWASMERAHPEKEVEKGDC</sequence>
<dbReference type="InterPro" id="IPR006483">
    <property type="entry name" value="CRISPR-assoc_Cas3_HD"/>
</dbReference>
<keyword evidence="7" id="KW-0347">Helicase</keyword>
<dbReference type="NCBIfam" id="TIGR01587">
    <property type="entry name" value="cas3_core"/>
    <property type="match status" value="1"/>
</dbReference>
<dbReference type="InterPro" id="IPR011545">
    <property type="entry name" value="DEAD/DEAH_box_helicase_dom"/>
</dbReference>
<dbReference type="PANTHER" id="PTHR47959">
    <property type="entry name" value="ATP-DEPENDENT RNA HELICASE RHLE-RELATED"/>
    <property type="match status" value="1"/>
</dbReference>
<dbReference type="GO" id="GO:0003676">
    <property type="term" value="F:nucleic acid binding"/>
    <property type="evidence" value="ECO:0007669"/>
    <property type="project" value="InterPro"/>
</dbReference>
<feature type="domain" description="Helicase ATP-binding" evidence="11">
    <location>
        <begin position="25"/>
        <end position="205"/>
    </location>
</feature>
<dbReference type="Proteomes" id="UP000008550">
    <property type="component" value="Chromosome"/>
</dbReference>
<dbReference type="CDD" id="cd09641">
    <property type="entry name" value="Cas3''_I"/>
    <property type="match status" value="1"/>
</dbReference>
<dbReference type="InterPro" id="IPR014001">
    <property type="entry name" value="Helicase_ATP-bd"/>
</dbReference>
<evidence type="ECO:0000259" key="11">
    <source>
        <dbReference type="PROSITE" id="PS51192"/>
    </source>
</evidence>
<dbReference type="InterPro" id="IPR050079">
    <property type="entry name" value="DEAD_box_RNA_helicase"/>
</dbReference>
<evidence type="ECO:0000256" key="3">
    <source>
        <dbReference type="ARBA" id="ARBA00022722"/>
    </source>
</evidence>
<dbReference type="GO" id="GO:0046872">
    <property type="term" value="F:metal ion binding"/>
    <property type="evidence" value="ECO:0007669"/>
    <property type="project" value="UniProtKB-KW"/>
</dbReference>
<dbReference type="RefSeq" id="WP_012281431.1">
    <property type="nucleotide sequence ID" value="NC_010337.2"/>
</dbReference>
<dbReference type="GO" id="GO:0005829">
    <property type="term" value="C:cytosol"/>
    <property type="evidence" value="ECO:0007669"/>
    <property type="project" value="TreeGrafter"/>
</dbReference>
<keyword evidence="9" id="KW-0051">Antiviral defense</keyword>
<comment type="similarity">
    <text evidence="10">Belongs to the DEAD box helicase family.</text>
</comment>
<evidence type="ECO:0000313" key="14">
    <source>
        <dbReference type="Proteomes" id="UP000008550"/>
    </source>
</evidence>
<evidence type="ECO:0000256" key="2">
    <source>
        <dbReference type="ARBA" id="ARBA00009046"/>
    </source>
</evidence>
<dbReference type="OrthoDB" id="9810236at2"/>
<evidence type="ECO:0000256" key="8">
    <source>
        <dbReference type="ARBA" id="ARBA00022840"/>
    </source>
</evidence>
<comment type="similarity">
    <text evidence="1">In the N-terminal section; belongs to the CRISPR-associated nuclease Cas3-HD family.</text>
</comment>
<keyword evidence="5" id="KW-0547">Nucleotide-binding</keyword>
<dbReference type="GO" id="GO:0005524">
    <property type="term" value="F:ATP binding"/>
    <property type="evidence" value="ECO:0007669"/>
    <property type="project" value="UniProtKB-KW"/>
</dbReference>
<dbReference type="SUPFAM" id="SSF52540">
    <property type="entry name" value="P-loop containing nucleoside triphosphate hydrolases"/>
    <property type="match status" value="1"/>
</dbReference>
<dbReference type="Gene3D" id="3.40.50.300">
    <property type="entry name" value="P-loop containing nucleotide triphosphate hydrolases"/>
    <property type="match status" value="2"/>
</dbReference>
<dbReference type="PANTHER" id="PTHR47959:SF16">
    <property type="entry name" value="CRISPR-ASSOCIATED NUCLEASE_HELICASE CAS3-RELATED"/>
    <property type="match status" value="1"/>
</dbReference>
<dbReference type="KEGG" id="hmo:HM1_0510"/>
<dbReference type="InterPro" id="IPR038257">
    <property type="entry name" value="CRISPR-assoc_Cas3_HD_sf"/>
</dbReference>
<dbReference type="EMBL" id="CP000930">
    <property type="protein sequence ID" value="ABZ83124.1"/>
    <property type="molecule type" value="Genomic_DNA"/>
</dbReference>
<keyword evidence="6" id="KW-0378">Hydrolase</keyword>
<evidence type="ECO:0000256" key="5">
    <source>
        <dbReference type="ARBA" id="ARBA00022741"/>
    </source>
</evidence>
<dbReference type="InterPro" id="IPR001650">
    <property type="entry name" value="Helicase_C-like"/>
</dbReference>
<dbReference type="SMART" id="SM00487">
    <property type="entry name" value="DEXDc"/>
    <property type="match status" value="1"/>
</dbReference>
<proteinExistence type="inferred from homology"/>
<keyword evidence="3" id="KW-0540">Nuclease</keyword>
<gene>
    <name evidence="13" type="primary">cas3</name>
    <name evidence="13" type="ORF">HM1_0510</name>
</gene>
<evidence type="ECO:0000256" key="6">
    <source>
        <dbReference type="ARBA" id="ARBA00022801"/>
    </source>
</evidence>
<evidence type="ECO:0000313" key="13">
    <source>
        <dbReference type="EMBL" id="ABZ83124.1"/>
    </source>
</evidence>
<keyword evidence="4" id="KW-0479">Metal-binding</keyword>
<evidence type="ECO:0000259" key="12">
    <source>
        <dbReference type="PROSITE" id="PS51643"/>
    </source>
</evidence>
<dbReference type="Pfam" id="PF00270">
    <property type="entry name" value="DEAD"/>
    <property type="match status" value="1"/>
</dbReference>
<keyword evidence="14" id="KW-1185">Reference proteome</keyword>
<organism evidence="13 14">
    <name type="scientific">Heliobacterium modesticaldum (strain ATCC 51547 / Ice1)</name>
    <dbReference type="NCBI Taxonomy" id="498761"/>
    <lineage>
        <taxon>Bacteria</taxon>
        <taxon>Bacillati</taxon>
        <taxon>Bacillota</taxon>
        <taxon>Clostridia</taxon>
        <taxon>Eubacteriales</taxon>
        <taxon>Heliobacteriaceae</taxon>
        <taxon>Heliomicrobium</taxon>
    </lineage>
</organism>
<dbReference type="InterPro" id="IPR027417">
    <property type="entry name" value="P-loop_NTPase"/>
</dbReference>
<dbReference type="Gene3D" id="1.10.3210.30">
    <property type="match status" value="1"/>
</dbReference>
<comment type="similarity">
    <text evidence="2">In the central section; belongs to the CRISPR-associated helicase Cas3 family.</text>
</comment>
<evidence type="ECO:0000256" key="10">
    <source>
        <dbReference type="ARBA" id="ARBA00038437"/>
    </source>
</evidence>
<dbReference type="GO" id="GO:0003724">
    <property type="term" value="F:RNA helicase activity"/>
    <property type="evidence" value="ECO:0007669"/>
    <property type="project" value="TreeGrafter"/>
</dbReference>
<dbReference type="HOGENOM" id="CLU_367100_0_0_9"/>
<accession>B0TFM5</accession>
<reference evidence="13 14" key="1">
    <citation type="journal article" date="2008" name="J. Bacteriol.">
        <title>The genome of Heliobacterium modesticaldum, a phototrophic representative of the Firmicutes containing the simplest photosynthetic apparatus.</title>
        <authorList>
            <person name="Sattley W.M."/>
            <person name="Madigan M.T."/>
            <person name="Swingley W.D."/>
            <person name="Cheung P.C."/>
            <person name="Clocksin K.M."/>
            <person name="Conrad A.L."/>
            <person name="Dejesa L.C."/>
            <person name="Honchak B.M."/>
            <person name="Jung D.O."/>
            <person name="Karbach L.E."/>
            <person name="Kurdoglu A."/>
            <person name="Lahiri S."/>
            <person name="Mastrian S.D."/>
            <person name="Page L.E."/>
            <person name="Taylor H.L."/>
            <person name="Wang Z.T."/>
            <person name="Raymond J."/>
            <person name="Chen M."/>
            <person name="Blankenship R.E."/>
            <person name="Touchman J.W."/>
        </authorList>
    </citation>
    <scope>NUCLEOTIDE SEQUENCE [LARGE SCALE GENOMIC DNA]</scope>
    <source>
        <strain evidence="14">ATCC 51547 / Ice1</strain>
    </source>
</reference>